<dbReference type="Gene3D" id="1.20.1260.140">
    <property type="entry name" value="Alternative oxidase"/>
    <property type="match status" value="1"/>
</dbReference>
<evidence type="ECO:0000256" key="1">
    <source>
        <dbReference type="ARBA" id="ARBA00001192"/>
    </source>
</evidence>
<evidence type="ECO:0000256" key="7">
    <source>
        <dbReference type="ARBA" id="ARBA00022723"/>
    </source>
</evidence>
<evidence type="ECO:0000256" key="9">
    <source>
        <dbReference type="ARBA" id="ARBA00022989"/>
    </source>
</evidence>
<keyword evidence="9" id="KW-1133">Transmembrane helix</keyword>
<evidence type="ECO:0000256" key="12">
    <source>
        <dbReference type="ARBA" id="ARBA00023136"/>
    </source>
</evidence>
<dbReference type="InterPro" id="IPR038659">
    <property type="entry name" value="AOX_sf"/>
</dbReference>
<keyword evidence="7 13" id="KW-0479">Metal-binding</keyword>
<dbReference type="Pfam" id="PF01786">
    <property type="entry name" value="AOX"/>
    <property type="match status" value="1"/>
</dbReference>
<proteinExistence type="inferred from homology"/>
<dbReference type="Proteomes" id="UP001497512">
    <property type="component" value="Chromosome 2"/>
</dbReference>
<dbReference type="EMBL" id="OZ019894">
    <property type="protein sequence ID" value="CAK9215201.1"/>
    <property type="molecule type" value="Genomic_DNA"/>
</dbReference>
<evidence type="ECO:0000256" key="11">
    <source>
        <dbReference type="ARBA" id="ARBA00023004"/>
    </source>
</evidence>
<keyword evidence="12 13" id="KW-0472">Membrane</keyword>
<keyword evidence="10 13" id="KW-0560">Oxidoreductase</keyword>
<evidence type="ECO:0000256" key="8">
    <source>
        <dbReference type="ARBA" id="ARBA00022982"/>
    </source>
</evidence>
<dbReference type="PANTHER" id="PTHR31803">
    <property type="entry name" value="ALTERNATIVE OXIDASE"/>
    <property type="match status" value="1"/>
</dbReference>
<keyword evidence="4" id="KW-0813">Transport</keyword>
<sequence>MSWSLASMSSSAGLLFNNTRARTTTAAVASIEYAQVATSMEVAAAGVCVETHLRFVVAAAAASGRLQRRSRRQYVVAHSSIVTPIVPFCRHKRLSSSSRCRAKSKVEASVVEEDGFESSADDAELPAKGLEKWIIPVEKAFNVLATEAVILVLDAFYAQRAYARFYVLETIARVPYFAFVSVLHMYESFGWWRRADYLKVHFAESWNELHHLLTMEALGGDERWVDRFLAQHIAVAYYFMTVFMYLISPRMAYHFSECVEKHAFHSYDDFIKQHGEELKKLPAPEVAVKYYTEGDLYMFDEFQTDRLPNSRRPKVDNLYDVFVNIREDEAQHCKTMLACQTRGNLRSPHSLVQSTPPPKVIPNTELVQEKIVILPPAECAGIIECAITSSSFADRARKKGIEVKLDHLPS</sequence>
<keyword evidence="15" id="KW-1185">Reference proteome</keyword>
<evidence type="ECO:0000313" key="15">
    <source>
        <dbReference type="Proteomes" id="UP001497512"/>
    </source>
</evidence>
<evidence type="ECO:0000256" key="13">
    <source>
        <dbReference type="RuleBase" id="RU003779"/>
    </source>
</evidence>
<dbReference type="EC" id="1.10.3.11" evidence="13"/>
<evidence type="ECO:0000256" key="10">
    <source>
        <dbReference type="ARBA" id="ARBA00023002"/>
    </source>
</evidence>
<keyword evidence="5 13" id="KW-0679">Respiratory chain</keyword>
<reference evidence="14" key="1">
    <citation type="submission" date="2024-02" db="EMBL/GenBank/DDBJ databases">
        <authorList>
            <consortium name="ELIXIR-Norway"/>
            <consortium name="Elixir Norway"/>
        </authorList>
    </citation>
    <scope>NUCLEOTIDE SEQUENCE</scope>
</reference>
<accession>A0ABP0U8P4</accession>
<evidence type="ECO:0000256" key="6">
    <source>
        <dbReference type="ARBA" id="ARBA00022692"/>
    </source>
</evidence>
<evidence type="ECO:0000256" key="4">
    <source>
        <dbReference type="ARBA" id="ARBA00022448"/>
    </source>
</evidence>
<comment type="similarity">
    <text evidence="3 13">Belongs to the alternative oxidase family.</text>
</comment>
<evidence type="ECO:0000256" key="3">
    <source>
        <dbReference type="ARBA" id="ARBA00008388"/>
    </source>
</evidence>
<dbReference type="InterPro" id="IPR002680">
    <property type="entry name" value="AOX"/>
</dbReference>
<dbReference type="PANTHER" id="PTHR31803:SF10">
    <property type="entry name" value="UBIQUINOL OXIDASE 4, CHLOROPLASTIC_CHROMOPLASTIC"/>
    <property type="match status" value="1"/>
</dbReference>
<keyword evidence="6 13" id="KW-0812">Transmembrane</keyword>
<keyword evidence="11 13" id="KW-0408">Iron</keyword>
<comment type="catalytic activity">
    <reaction evidence="1 13">
        <text>2 a ubiquinol + O2 = 2 a ubiquinone + 2 H2O</text>
        <dbReference type="Rhea" id="RHEA:30255"/>
        <dbReference type="Rhea" id="RHEA-COMP:9565"/>
        <dbReference type="Rhea" id="RHEA-COMP:9566"/>
        <dbReference type="ChEBI" id="CHEBI:15377"/>
        <dbReference type="ChEBI" id="CHEBI:15379"/>
        <dbReference type="ChEBI" id="CHEBI:16389"/>
        <dbReference type="ChEBI" id="CHEBI:17976"/>
        <dbReference type="EC" id="1.10.3.11"/>
    </reaction>
</comment>
<organism evidence="14 15">
    <name type="scientific">Sphagnum troendelagicum</name>
    <dbReference type="NCBI Taxonomy" id="128251"/>
    <lineage>
        <taxon>Eukaryota</taxon>
        <taxon>Viridiplantae</taxon>
        <taxon>Streptophyta</taxon>
        <taxon>Embryophyta</taxon>
        <taxon>Bryophyta</taxon>
        <taxon>Sphagnophytina</taxon>
        <taxon>Sphagnopsida</taxon>
        <taxon>Sphagnales</taxon>
        <taxon>Sphagnaceae</taxon>
        <taxon>Sphagnum</taxon>
    </lineage>
</organism>
<comment type="subcellular location">
    <subcellularLocation>
        <location evidence="2">Membrane</location>
    </subcellularLocation>
</comment>
<keyword evidence="8 13" id="KW-0249">Electron transport</keyword>
<gene>
    <name evidence="14" type="ORF">CSSPTR1EN2_LOCUS12613</name>
</gene>
<evidence type="ECO:0000313" key="14">
    <source>
        <dbReference type="EMBL" id="CAK9215201.1"/>
    </source>
</evidence>
<dbReference type="CDD" id="cd01053">
    <property type="entry name" value="AOX"/>
    <property type="match status" value="1"/>
</dbReference>
<evidence type="ECO:0000256" key="2">
    <source>
        <dbReference type="ARBA" id="ARBA00004370"/>
    </source>
</evidence>
<name>A0ABP0U8P4_9BRYO</name>
<evidence type="ECO:0000256" key="5">
    <source>
        <dbReference type="ARBA" id="ARBA00022660"/>
    </source>
</evidence>
<protein>
    <recommendedName>
        <fullName evidence="13">Ubiquinol oxidase</fullName>
        <ecNumber evidence="13">1.10.3.11</ecNumber>
    </recommendedName>
</protein>
<comment type="cofactor">
    <cofactor evidence="13">
        <name>Fe cation</name>
        <dbReference type="ChEBI" id="CHEBI:24875"/>
    </cofactor>
    <text evidence="13">Binds 2 iron ions per subunit.</text>
</comment>